<dbReference type="GO" id="GO:0016887">
    <property type="term" value="F:ATP hydrolysis activity"/>
    <property type="evidence" value="ECO:0007669"/>
    <property type="project" value="InterPro"/>
</dbReference>
<organism evidence="2 3">
    <name type="scientific">Savagea serpentis</name>
    <dbReference type="NCBI Taxonomy" id="2785297"/>
    <lineage>
        <taxon>Bacteria</taxon>
        <taxon>Bacillati</taxon>
        <taxon>Bacillota</taxon>
        <taxon>Bacilli</taxon>
        <taxon>Bacillales</taxon>
        <taxon>Caryophanaceae</taxon>
        <taxon>Savagea</taxon>
    </lineage>
</organism>
<dbReference type="EMBL" id="JADKPV010000001">
    <property type="protein sequence ID" value="MBF4500462.1"/>
    <property type="molecule type" value="Genomic_DNA"/>
</dbReference>
<keyword evidence="3" id="KW-1185">Reference proteome</keyword>
<dbReference type="CDD" id="cd00267">
    <property type="entry name" value="ABC_ATPase"/>
    <property type="match status" value="1"/>
</dbReference>
<protein>
    <submittedName>
        <fullName evidence="2">ATP-binding protein</fullName>
    </submittedName>
</protein>
<dbReference type="PANTHER" id="PTHR43581:SF4">
    <property type="entry name" value="ATP_GTP PHOSPHATASE"/>
    <property type="match status" value="1"/>
</dbReference>
<gene>
    <name evidence="2" type="ORF">IRY55_03715</name>
</gene>
<dbReference type="InterPro" id="IPR041685">
    <property type="entry name" value="AAA_GajA/Old/RecF-like"/>
</dbReference>
<accession>A0A8J7G2R6</accession>
<sequence length="608" mass="69995">MDIINSIQKKKEANKFDNYINYLVFPFYKNFEKGTKITFDFPITALVGLNGTGKTSILHALRGAVKGKTPERYWFDTPVDTIKEKDAGIRQMFFYEYTNNKGEKLEVAKARRHRDNNPDYWETTKPAVTLGMKAKPRNTPVDKEVLYLDFKSQLSAFDNYLLYNTEFGEHGTKAFQLKKTYIRNKSKQLKNIIDSKDSKKINNQGGSPQNKEIELLSQDELDDISYILYKNTSTPYTFGALLNHKFFKNWGDSVFLSTDFHSYSDAMAGSGEIAVTTLVHTIHNAKNNSLILLDEPEISLHPGAQIRLQEFLLRKCLEKSLQIVISTHSKYILNSLPKEAIKKLVVNPSNGKISCDTLETNEEAFNLLEIPVENKVNIHVEDSLAKKIIDSVISHSLPSLQEHINVISHQGGAQTMFQQLVPGIMKTSSTTNFIIFDGDQNVLNNEEYKTIEDFTNNESKNLSFIEKQFLIRTNIKANNMNWMIDGHKGKSNSENKKEAILEYLSFYEKYIYFLPGETPEDLIWNERVLEKLYPNIKYITDNRSNKKDIIKEVAQSMNTLVTSDEKLKSQIEFIENTLIENYGYSQTENFEKIKKLITSIWEKSKHYV</sequence>
<dbReference type="GO" id="GO:0005524">
    <property type="term" value="F:ATP binding"/>
    <property type="evidence" value="ECO:0007669"/>
    <property type="project" value="UniProtKB-KW"/>
</dbReference>
<proteinExistence type="predicted"/>
<feature type="domain" description="Endonuclease GajA/Old nuclease/RecF-like AAA" evidence="1">
    <location>
        <begin position="28"/>
        <end position="332"/>
    </location>
</feature>
<evidence type="ECO:0000313" key="3">
    <source>
        <dbReference type="Proteomes" id="UP000622653"/>
    </source>
</evidence>
<dbReference type="InterPro" id="IPR027417">
    <property type="entry name" value="P-loop_NTPase"/>
</dbReference>
<evidence type="ECO:0000313" key="2">
    <source>
        <dbReference type="EMBL" id="MBF4500462.1"/>
    </source>
</evidence>
<keyword evidence="2" id="KW-0547">Nucleotide-binding</keyword>
<dbReference type="Gene3D" id="3.40.50.300">
    <property type="entry name" value="P-loop containing nucleotide triphosphate hydrolases"/>
    <property type="match status" value="1"/>
</dbReference>
<name>A0A8J7G2R6_9BACL</name>
<reference evidence="2" key="1">
    <citation type="submission" date="2020-11" db="EMBL/GenBank/DDBJ databases">
        <title>Multidrug resistant novel bacterium Savagea serpentis sp. nov., isolated from the scats of a vine snake (Ahaetulla nasuta).</title>
        <authorList>
            <person name="Venkata Ramana V."/>
            <person name="Vikas Patil S."/>
            <person name="Yogita Lugani V."/>
        </authorList>
    </citation>
    <scope>NUCLEOTIDE SEQUENCE</scope>
    <source>
        <strain evidence="2">SN6</strain>
    </source>
</reference>
<dbReference type="Pfam" id="PF13175">
    <property type="entry name" value="AAA_15"/>
    <property type="match status" value="1"/>
</dbReference>
<dbReference type="Proteomes" id="UP000622653">
    <property type="component" value="Unassembled WGS sequence"/>
</dbReference>
<dbReference type="SUPFAM" id="SSF52540">
    <property type="entry name" value="P-loop containing nucleoside triphosphate hydrolases"/>
    <property type="match status" value="1"/>
</dbReference>
<dbReference type="PANTHER" id="PTHR43581">
    <property type="entry name" value="ATP/GTP PHOSPHATASE"/>
    <property type="match status" value="1"/>
</dbReference>
<evidence type="ECO:0000259" key="1">
    <source>
        <dbReference type="Pfam" id="PF13175"/>
    </source>
</evidence>
<dbReference type="AlphaFoldDB" id="A0A8J7G2R6"/>
<dbReference type="RefSeq" id="WP_194561901.1">
    <property type="nucleotide sequence ID" value="NZ_JADKPV010000001.1"/>
</dbReference>
<keyword evidence="2" id="KW-0067">ATP-binding</keyword>
<dbReference type="InterPro" id="IPR051396">
    <property type="entry name" value="Bact_Antivir_Def_Nuclease"/>
</dbReference>
<comment type="caution">
    <text evidence="2">The sequence shown here is derived from an EMBL/GenBank/DDBJ whole genome shotgun (WGS) entry which is preliminary data.</text>
</comment>